<keyword evidence="1" id="KW-0812">Transmembrane</keyword>
<evidence type="ECO:0008006" key="3">
    <source>
        <dbReference type="Google" id="ProtNLM"/>
    </source>
</evidence>
<evidence type="ECO:0000256" key="1">
    <source>
        <dbReference type="SAM" id="Phobius"/>
    </source>
</evidence>
<reference evidence="2" key="1">
    <citation type="journal article" date="2020" name="mSystems">
        <title>Genome- and Community-Level Interaction Insights into Carbon Utilization and Element Cycling Functions of Hydrothermarchaeota in Hydrothermal Sediment.</title>
        <authorList>
            <person name="Zhou Z."/>
            <person name="Liu Y."/>
            <person name="Xu W."/>
            <person name="Pan J."/>
            <person name="Luo Z.H."/>
            <person name="Li M."/>
        </authorList>
    </citation>
    <scope>NUCLEOTIDE SEQUENCE [LARGE SCALE GENOMIC DNA]</scope>
    <source>
        <strain evidence="2">SpSt-1042</strain>
    </source>
</reference>
<comment type="caution">
    <text evidence="2">The sequence shown here is derived from an EMBL/GenBank/DDBJ whole genome shotgun (WGS) entry which is preliminary data.</text>
</comment>
<gene>
    <name evidence="2" type="ORF">ENL96_00785</name>
</gene>
<accession>A0A7C5YRT9</accession>
<organism evidence="2">
    <name type="scientific">candidate division CPR3 bacterium</name>
    <dbReference type="NCBI Taxonomy" id="2268181"/>
    <lineage>
        <taxon>Bacteria</taxon>
        <taxon>Bacteria division CPR3</taxon>
    </lineage>
</organism>
<dbReference type="SUPFAM" id="SSF53955">
    <property type="entry name" value="Lysozyme-like"/>
    <property type="match status" value="1"/>
</dbReference>
<feature type="transmembrane region" description="Helical" evidence="1">
    <location>
        <begin position="12"/>
        <end position="35"/>
    </location>
</feature>
<name>A0A7C5YRT9_UNCC3</name>
<proteinExistence type="predicted"/>
<dbReference type="InterPro" id="IPR023346">
    <property type="entry name" value="Lysozyme-like_dom_sf"/>
</dbReference>
<dbReference type="EMBL" id="DRVY01000021">
    <property type="protein sequence ID" value="HHR92035.1"/>
    <property type="molecule type" value="Genomic_DNA"/>
</dbReference>
<evidence type="ECO:0000313" key="2">
    <source>
        <dbReference type="EMBL" id="HHR92035.1"/>
    </source>
</evidence>
<keyword evidence="1" id="KW-0472">Membrane</keyword>
<protein>
    <recommendedName>
        <fullName evidence="3">Mannosyl-glycoprotein endo-beta-N-acetylglucosamidase-like domain-containing protein</fullName>
    </recommendedName>
</protein>
<dbReference type="AlphaFoldDB" id="A0A7C5YRT9"/>
<sequence>MLLKVDRYNKRGNIVVLSSVIASLAIAVILGQPFYSKFDSGKELTVLRPSHFEGLVLGVSSDGKNVSEVKFDSGVPVSFDPSPKDQRVLRLREYLVRHHSPLANYAELIVTESDKYRIPYKLVVAIAYHESGLCRKCFKPYNCWGWMTKDNWESFEEAIPKYIRGLYKGYFSRGADTIEEIAPNYVMTDKWPDFVVEIERLMAEIP</sequence>
<keyword evidence="1" id="KW-1133">Transmembrane helix</keyword>